<sequence length="311" mass="33005">MHLINFRVYYLVLCVGVVFTVGYAMPFQPDSSSTPHLQVAQHYGAAISYAPPTGLVLSSSIDANEHGIIETPKVFDRLRKAVESLVPSQDRNQVVLAFKNCFKASAREDDVFKVALFGIGKCLNGCWFKVDKKGKIVAGSMEKAIMRLEFNTLFLIVVCLASTAYTLPFETSTAPTPPIPRAVSLTPSQPPTDPTTGTATGTITFLGTHSGVPLLPHETPKISTAYEQGHIPRDVYTRVRNAVREVVPGWGGDGGGGGGGGVLAFSNLFEGNEGVLGGGAGARGRVVQYGVIEEWEGGAGFAGVEKFSLVG</sequence>
<evidence type="ECO:0000313" key="2">
    <source>
        <dbReference type="Proteomes" id="UP001163835"/>
    </source>
</evidence>
<proteinExistence type="predicted"/>
<name>A0ACC1TQK1_9AGAR</name>
<evidence type="ECO:0000313" key="1">
    <source>
        <dbReference type="EMBL" id="KAJ3806866.1"/>
    </source>
</evidence>
<accession>A0ACC1TQK1</accession>
<reference evidence="1" key="1">
    <citation type="submission" date="2022-09" db="EMBL/GenBank/DDBJ databases">
        <title>A Global Phylogenomic Analysis of the Shiitake Genus Lentinula.</title>
        <authorList>
            <consortium name="DOE Joint Genome Institute"/>
            <person name="Sierra-Patev S."/>
            <person name="Min B."/>
            <person name="Naranjo-Ortiz M."/>
            <person name="Looney B."/>
            <person name="Konkel Z."/>
            <person name="Slot J.C."/>
            <person name="Sakamoto Y."/>
            <person name="Steenwyk J.L."/>
            <person name="Rokas A."/>
            <person name="Carro J."/>
            <person name="Camarero S."/>
            <person name="Ferreira P."/>
            <person name="Molpeceres G."/>
            <person name="Ruiz-Duenas F.J."/>
            <person name="Serrano A."/>
            <person name="Henrissat B."/>
            <person name="Drula E."/>
            <person name="Hughes K.W."/>
            <person name="Mata J.L."/>
            <person name="Ishikawa N.K."/>
            <person name="Vargas-Isla R."/>
            <person name="Ushijima S."/>
            <person name="Smith C.A."/>
            <person name="Ahrendt S."/>
            <person name="Andreopoulos W."/>
            <person name="He G."/>
            <person name="Labutti K."/>
            <person name="Lipzen A."/>
            <person name="Ng V."/>
            <person name="Riley R."/>
            <person name="Sandor L."/>
            <person name="Barry K."/>
            <person name="Martinez A.T."/>
            <person name="Xiao Y."/>
            <person name="Gibbons J.G."/>
            <person name="Terashima K."/>
            <person name="Grigoriev I.V."/>
            <person name="Hibbett D.S."/>
        </authorList>
    </citation>
    <scope>NUCLEOTIDE SEQUENCE</scope>
    <source>
        <strain evidence="1">TMI1499</strain>
    </source>
</reference>
<gene>
    <name evidence="1" type="ORF">F5876DRAFT_80274</name>
</gene>
<dbReference type="EMBL" id="MU795370">
    <property type="protein sequence ID" value="KAJ3806866.1"/>
    <property type="molecule type" value="Genomic_DNA"/>
</dbReference>
<protein>
    <submittedName>
        <fullName evidence="1">Uncharacterized protein</fullName>
    </submittedName>
</protein>
<organism evidence="1 2">
    <name type="scientific">Lentinula aff. lateritia</name>
    <dbReference type="NCBI Taxonomy" id="2804960"/>
    <lineage>
        <taxon>Eukaryota</taxon>
        <taxon>Fungi</taxon>
        <taxon>Dikarya</taxon>
        <taxon>Basidiomycota</taxon>
        <taxon>Agaricomycotina</taxon>
        <taxon>Agaricomycetes</taxon>
        <taxon>Agaricomycetidae</taxon>
        <taxon>Agaricales</taxon>
        <taxon>Marasmiineae</taxon>
        <taxon>Omphalotaceae</taxon>
        <taxon>Lentinula</taxon>
    </lineage>
</organism>
<keyword evidence="2" id="KW-1185">Reference proteome</keyword>
<dbReference type="Proteomes" id="UP001163835">
    <property type="component" value="Unassembled WGS sequence"/>
</dbReference>
<comment type="caution">
    <text evidence="1">The sequence shown here is derived from an EMBL/GenBank/DDBJ whole genome shotgun (WGS) entry which is preliminary data.</text>
</comment>